<protein>
    <submittedName>
        <fullName evidence="2">Uncharacterized protein</fullName>
    </submittedName>
</protein>
<feature type="transmembrane region" description="Helical" evidence="1">
    <location>
        <begin position="15"/>
        <end position="35"/>
    </location>
</feature>
<dbReference type="InParanoid" id="B9RQ13"/>
<gene>
    <name evidence="2" type="ORF">RCOM_1663340</name>
</gene>
<reference evidence="3" key="1">
    <citation type="journal article" date="2010" name="Nat. Biotechnol.">
        <title>Draft genome sequence of the oilseed species Ricinus communis.</title>
        <authorList>
            <person name="Chan A.P."/>
            <person name="Crabtree J."/>
            <person name="Zhao Q."/>
            <person name="Lorenzi H."/>
            <person name="Orvis J."/>
            <person name="Puiu D."/>
            <person name="Melake-Berhan A."/>
            <person name="Jones K.M."/>
            <person name="Redman J."/>
            <person name="Chen G."/>
            <person name="Cahoon E.B."/>
            <person name="Gedil M."/>
            <person name="Stanke M."/>
            <person name="Haas B.J."/>
            <person name="Wortman J.R."/>
            <person name="Fraser-Liggett C.M."/>
            <person name="Ravel J."/>
            <person name="Rabinowicz P.D."/>
        </authorList>
    </citation>
    <scope>NUCLEOTIDE SEQUENCE [LARGE SCALE GENOMIC DNA]</scope>
    <source>
        <strain evidence="3">cv. Hale</strain>
    </source>
</reference>
<keyword evidence="1" id="KW-0472">Membrane</keyword>
<evidence type="ECO:0000313" key="3">
    <source>
        <dbReference type="Proteomes" id="UP000008311"/>
    </source>
</evidence>
<keyword evidence="1" id="KW-0812">Transmembrane</keyword>
<evidence type="ECO:0000313" key="2">
    <source>
        <dbReference type="EMBL" id="EEF46574.1"/>
    </source>
</evidence>
<organism evidence="2 3">
    <name type="scientific">Ricinus communis</name>
    <name type="common">Castor bean</name>
    <dbReference type="NCBI Taxonomy" id="3988"/>
    <lineage>
        <taxon>Eukaryota</taxon>
        <taxon>Viridiplantae</taxon>
        <taxon>Streptophyta</taxon>
        <taxon>Embryophyta</taxon>
        <taxon>Tracheophyta</taxon>
        <taxon>Spermatophyta</taxon>
        <taxon>Magnoliopsida</taxon>
        <taxon>eudicotyledons</taxon>
        <taxon>Gunneridae</taxon>
        <taxon>Pentapetalae</taxon>
        <taxon>rosids</taxon>
        <taxon>fabids</taxon>
        <taxon>Malpighiales</taxon>
        <taxon>Euphorbiaceae</taxon>
        <taxon>Acalyphoideae</taxon>
        <taxon>Acalypheae</taxon>
        <taxon>Ricinus</taxon>
    </lineage>
</organism>
<proteinExistence type="predicted"/>
<dbReference type="Proteomes" id="UP000008311">
    <property type="component" value="Unassembled WGS sequence"/>
</dbReference>
<name>B9RQ13_RICCO</name>
<dbReference type="EMBL" id="EQ973799">
    <property type="protein sequence ID" value="EEF46574.1"/>
    <property type="molecule type" value="Genomic_DNA"/>
</dbReference>
<keyword evidence="1" id="KW-1133">Transmembrane helix</keyword>
<keyword evidence="3" id="KW-1185">Reference proteome</keyword>
<sequence>MKKLLLVWRLPFPSILPMVTLLAVLIGAMVVVLLLEQLRMTKLLQHEVETMALSESGRQQ</sequence>
<evidence type="ECO:0000256" key="1">
    <source>
        <dbReference type="SAM" id="Phobius"/>
    </source>
</evidence>
<dbReference type="AlphaFoldDB" id="B9RQ13"/>
<accession>B9RQ13</accession>